<dbReference type="Proteomes" id="UP000238261">
    <property type="component" value="Unassembled WGS sequence"/>
</dbReference>
<dbReference type="InterPro" id="IPR001387">
    <property type="entry name" value="Cro/C1-type_HTH"/>
</dbReference>
<proteinExistence type="predicted"/>
<evidence type="ECO:0000259" key="1">
    <source>
        <dbReference type="PROSITE" id="PS50943"/>
    </source>
</evidence>
<organism evidence="2 3">
    <name type="scientific">Xanthomonas hyacinthi</name>
    <dbReference type="NCBI Taxonomy" id="56455"/>
    <lineage>
        <taxon>Bacteria</taxon>
        <taxon>Pseudomonadati</taxon>
        <taxon>Pseudomonadota</taxon>
        <taxon>Gammaproteobacteria</taxon>
        <taxon>Lysobacterales</taxon>
        <taxon>Lysobacteraceae</taxon>
        <taxon>Xanthomonas</taxon>
    </lineage>
</organism>
<dbReference type="CDD" id="cd00093">
    <property type="entry name" value="HTH_XRE"/>
    <property type="match status" value="1"/>
</dbReference>
<dbReference type="SMART" id="SM00530">
    <property type="entry name" value="HTH_XRE"/>
    <property type="match status" value="1"/>
</dbReference>
<gene>
    <name evidence="2" type="ORF">XhyaCFBP1156_04475</name>
</gene>
<dbReference type="RefSeq" id="WP_046977943.1">
    <property type="nucleotide sequence ID" value="NZ_CP043476.1"/>
</dbReference>
<evidence type="ECO:0000313" key="3">
    <source>
        <dbReference type="Proteomes" id="UP000238261"/>
    </source>
</evidence>
<sequence length="118" mass="12861">MDHGAVAARIRSARKALGLSQGALGRRLGVHRATVAHWERADGFVPSVDNLRVLSKELQVDFEWLAVGRMTGKTEPSSAAPSSRRDLESRLLQLSRHVPVSFLATVVALLESASTYLE</sequence>
<dbReference type="PROSITE" id="PS50943">
    <property type="entry name" value="HTH_CROC1"/>
    <property type="match status" value="1"/>
</dbReference>
<dbReference type="EMBL" id="MDEG01000003">
    <property type="protein sequence ID" value="PPU98654.1"/>
    <property type="molecule type" value="Genomic_DNA"/>
</dbReference>
<dbReference type="GO" id="GO:0003677">
    <property type="term" value="F:DNA binding"/>
    <property type="evidence" value="ECO:0007669"/>
    <property type="project" value="InterPro"/>
</dbReference>
<protein>
    <submittedName>
        <fullName evidence="2">XRE family transcriptional regulator</fullName>
    </submittedName>
</protein>
<evidence type="ECO:0000313" key="2">
    <source>
        <dbReference type="EMBL" id="PPU98654.1"/>
    </source>
</evidence>
<dbReference type="OrthoDB" id="9772064at2"/>
<keyword evidence="3" id="KW-1185">Reference proteome</keyword>
<dbReference type="AlphaFoldDB" id="A0A2S7EZS2"/>
<dbReference type="Gene3D" id="1.10.260.40">
    <property type="entry name" value="lambda repressor-like DNA-binding domains"/>
    <property type="match status" value="1"/>
</dbReference>
<feature type="domain" description="HTH cro/C1-type" evidence="1">
    <location>
        <begin position="10"/>
        <end position="65"/>
    </location>
</feature>
<name>A0A2S7EZS2_9XANT</name>
<dbReference type="InterPro" id="IPR010982">
    <property type="entry name" value="Lambda_DNA-bd_dom_sf"/>
</dbReference>
<accession>A0A2S7EZS2</accession>
<dbReference type="SUPFAM" id="SSF47413">
    <property type="entry name" value="lambda repressor-like DNA-binding domains"/>
    <property type="match status" value="1"/>
</dbReference>
<comment type="caution">
    <text evidence="2">The sequence shown here is derived from an EMBL/GenBank/DDBJ whole genome shotgun (WGS) entry which is preliminary data.</text>
</comment>
<dbReference type="Pfam" id="PF01381">
    <property type="entry name" value="HTH_3"/>
    <property type="match status" value="1"/>
</dbReference>
<reference evidence="3" key="1">
    <citation type="submission" date="2016-08" db="EMBL/GenBank/DDBJ databases">
        <authorList>
            <person name="Merda D."/>
            <person name="Briand M."/>
            <person name="Taghouti G."/>
            <person name="Carrere S."/>
            <person name="Gouzy J."/>
            <person name="Portier P."/>
            <person name="Jacques M.-A."/>
            <person name="Fischer-Le Saux M."/>
        </authorList>
    </citation>
    <scope>NUCLEOTIDE SEQUENCE [LARGE SCALE GENOMIC DNA]</scope>
    <source>
        <strain evidence="3">CFBP1156</strain>
    </source>
</reference>